<feature type="transmembrane region" description="Helical" evidence="6">
    <location>
        <begin position="450"/>
        <end position="466"/>
    </location>
</feature>
<dbReference type="PANTHER" id="PTHR42829:SF2">
    <property type="entry name" value="NADH-UBIQUINONE OXIDOREDUCTASE CHAIN 5"/>
    <property type="match status" value="1"/>
</dbReference>
<evidence type="ECO:0000313" key="10">
    <source>
        <dbReference type="Proteomes" id="UP000198756"/>
    </source>
</evidence>
<dbReference type="GO" id="GO:0016020">
    <property type="term" value="C:membrane"/>
    <property type="evidence" value="ECO:0007669"/>
    <property type="project" value="UniProtKB-SubCell"/>
</dbReference>
<dbReference type="GO" id="GO:0042773">
    <property type="term" value="P:ATP synthesis coupled electron transport"/>
    <property type="evidence" value="ECO:0007669"/>
    <property type="project" value="InterPro"/>
</dbReference>
<gene>
    <name evidence="9" type="ORF">SAMN03080617_00753</name>
</gene>
<evidence type="ECO:0000259" key="8">
    <source>
        <dbReference type="Pfam" id="PF00662"/>
    </source>
</evidence>
<dbReference type="GO" id="GO:0015990">
    <property type="term" value="P:electron transport coupled proton transport"/>
    <property type="evidence" value="ECO:0007669"/>
    <property type="project" value="TreeGrafter"/>
</dbReference>
<reference evidence="10" key="1">
    <citation type="submission" date="2016-10" db="EMBL/GenBank/DDBJ databases">
        <authorList>
            <person name="Varghese N."/>
            <person name="Submissions S."/>
        </authorList>
    </citation>
    <scope>NUCLEOTIDE SEQUENCE [LARGE SCALE GENOMIC DNA]</scope>
    <source>
        <strain evidence="10">DSM 22703</strain>
    </source>
</reference>
<evidence type="ECO:0000256" key="3">
    <source>
        <dbReference type="ARBA" id="ARBA00022989"/>
    </source>
</evidence>
<dbReference type="InterPro" id="IPR003945">
    <property type="entry name" value="NU5C-like"/>
</dbReference>
<keyword evidence="10" id="KW-1185">Reference proteome</keyword>
<dbReference type="GO" id="GO:0012505">
    <property type="term" value="C:endomembrane system"/>
    <property type="evidence" value="ECO:0007669"/>
    <property type="project" value="UniProtKB-SubCell"/>
</dbReference>
<dbReference type="OrthoDB" id="9807568at2"/>
<feature type="transmembrane region" description="Helical" evidence="6">
    <location>
        <begin position="256"/>
        <end position="276"/>
    </location>
</feature>
<dbReference type="PRINTS" id="PR01434">
    <property type="entry name" value="NADHDHGNASE5"/>
</dbReference>
<feature type="transmembrane region" description="Helical" evidence="6">
    <location>
        <begin position="507"/>
        <end position="526"/>
    </location>
</feature>
<organism evidence="9 10">
    <name type="scientific">Algoriphagus alkaliphilus</name>
    <dbReference type="NCBI Taxonomy" id="279824"/>
    <lineage>
        <taxon>Bacteria</taxon>
        <taxon>Pseudomonadati</taxon>
        <taxon>Bacteroidota</taxon>
        <taxon>Cytophagia</taxon>
        <taxon>Cytophagales</taxon>
        <taxon>Cyclobacteriaceae</taxon>
        <taxon>Algoriphagus</taxon>
    </lineage>
</organism>
<feature type="transmembrane region" description="Helical" evidence="6">
    <location>
        <begin position="118"/>
        <end position="136"/>
    </location>
</feature>
<dbReference type="PANTHER" id="PTHR42829">
    <property type="entry name" value="NADH-UBIQUINONE OXIDOREDUCTASE CHAIN 5"/>
    <property type="match status" value="1"/>
</dbReference>
<evidence type="ECO:0000256" key="5">
    <source>
        <dbReference type="RuleBase" id="RU000320"/>
    </source>
</evidence>
<dbReference type="InterPro" id="IPR001750">
    <property type="entry name" value="ND/Mrp_TM"/>
</dbReference>
<evidence type="ECO:0000313" key="9">
    <source>
        <dbReference type="EMBL" id="SDA50786.1"/>
    </source>
</evidence>
<dbReference type="Proteomes" id="UP000198756">
    <property type="component" value="Unassembled WGS sequence"/>
</dbReference>
<feature type="transmembrane region" description="Helical" evidence="6">
    <location>
        <begin position="6"/>
        <end position="24"/>
    </location>
</feature>
<feature type="transmembrane region" description="Helical" evidence="6">
    <location>
        <begin position="315"/>
        <end position="338"/>
    </location>
</feature>
<keyword evidence="9" id="KW-0830">Ubiquinone</keyword>
<dbReference type="GO" id="GO:0003954">
    <property type="term" value="F:NADH dehydrogenase activity"/>
    <property type="evidence" value="ECO:0007669"/>
    <property type="project" value="TreeGrafter"/>
</dbReference>
<feature type="transmembrane region" description="Helical" evidence="6">
    <location>
        <begin position="584"/>
        <end position="609"/>
    </location>
</feature>
<dbReference type="Pfam" id="PF00662">
    <property type="entry name" value="Proton_antipo_N"/>
    <property type="match status" value="1"/>
</dbReference>
<keyword evidence="4 6" id="KW-0472">Membrane</keyword>
<dbReference type="GO" id="GO:0008137">
    <property type="term" value="F:NADH dehydrogenase (ubiquinone) activity"/>
    <property type="evidence" value="ECO:0007669"/>
    <property type="project" value="InterPro"/>
</dbReference>
<evidence type="ECO:0000256" key="2">
    <source>
        <dbReference type="ARBA" id="ARBA00022692"/>
    </source>
</evidence>
<feature type="transmembrane region" description="Helical" evidence="6">
    <location>
        <begin position="214"/>
        <end position="235"/>
    </location>
</feature>
<proteinExistence type="predicted"/>
<feature type="transmembrane region" description="Helical" evidence="6">
    <location>
        <begin position="425"/>
        <end position="444"/>
    </location>
</feature>
<feature type="transmembrane region" description="Helical" evidence="6">
    <location>
        <begin position="87"/>
        <end position="106"/>
    </location>
</feature>
<feature type="domain" description="NADH-Ubiquinone oxidoreductase (complex I) chain 5 N-terminal" evidence="8">
    <location>
        <begin position="74"/>
        <end position="119"/>
    </location>
</feature>
<keyword evidence="2 5" id="KW-0812">Transmembrane</keyword>
<feature type="transmembrane region" description="Helical" evidence="6">
    <location>
        <begin position="142"/>
        <end position="160"/>
    </location>
</feature>
<evidence type="ECO:0000256" key="6">
    <source>
        <dbReference type="SAM" id="Phobius"/>
    </source>
</evidence>
<feature type="domain" description="NADH:quinone oxidoreductase/Mrp antiporter transmembrane" evidence="7">
    <location>
        <begin position="136"/>
        <end position="353"/>
    </location>
</feature>
<dbReference type="EMBL" id="FMXE01000005">
    <property type="protein sequence ID" value="SDA50786.1"/>
    <property type="molecule type" value="Genomic_DNA"/>
</dbReference>
<accession>A0A1G5VZC7</accession>
<protein>
    <submittedName>
        <fullName evidence="9">NADH-Ubiquinone oxidoreductase (Complex I), chain 5 N-terminus</fullName>
    </submittedName>
</protein>
<dbReference type="InterPro" id="IPR001516">
    <property type="entry name" value="Proton_antipo_N"/>
</dbReference>
<evidence type="ECO:0000256" key="4">
    <source>
        <dbReference type="ARBA" id="ARBA00023136"/>
    </source>
</evidence>
<keyword evidence="3 6" id="KW-1133">Transmembrane helix</keyword>
<evidence type="ECO:0000259" key="7">
    <source>
        <dbReference type="Pfam" id="PF00361"/>
    </source>
</evidence>
<evidence type="ECO:0000256" key="1">
    <source>
        <dbReference type="ARBA" id="ARBA00004127"/>
    </source>
</evidence>
<dbReference type="AlphaFoldDB" id="A0A1G5VZC7"/>
<dbReference type="Pfam" id="PF00361">
    <property type="entry name" value="Proton_antipo_M"/>
    <property type="match status" value="1"/>
</dbReference>
<dbReference type="STRING" id="279824.SAMN03080617_00753"/>
<sequence>MELQNWIQLMIGIPLVGFLVSLMVPEYKEKLLSRVAFFTAGFNLMSVLVFLVFWSIQGFQALNLKEFVLYRNDHFEFLVDFFFDRVGAVYVVIGALLTFLITFYSRYYLHRESGYKRFFNTVLFFYLGFNITVLAGNFETLFIGWEILGLSSFLLIAFYRENYLPTKNAIKVFSIYRIGDVGLILAMWASHHLWHENITFLKLNNSELVSEHLAGHSGIGLFIALMLLLAAAAKSAQFPFSSWLPRAMEGPTPSSAIFYGSLSVHLGVFLLLRTFPFWENQLVVRVLIGLIGLMTAVFSTMIARVQTSVKTQIGYASLTQIGIMFIEVAAGLEVLVLIHFAGNAFLRTYQLLVSPSVVSYLIREQFYGFVPKQFHNKTGIWNKLQISFYIWSLKEWNLDRLINRLIFNPLKRLGHRLDFLSYRTVLFYFVPSYLIGMGLLLIGYKVPPELHRLLPPLFAFIALLMVLKSFSERKSARLSWTFLMMNHFWMVLAIAENEKFSAEEIAMYLSGVLVFGFSGLLIISRMKNSLGQKGLFEYQGYVSRHPMLAFGFLISSLGLMGFPLSPTFIGEDLLFSHIHQDQYLLAFLAALAFVMEGIASVRIFARLFLGAKLTGYKKDPAKPGILSFWQFSTVKMIANKTQIKTSF</sequence>
<feature type="transmembrane region" description="Helical" evidence="6">
    <location>
        <begin position="282"/>
        <end position="303"/>
    </location>
</feature>
<comment type="subcellular location">
    <subcellularLocation>
        <location evidence="1">Endomembrane system</location>
        <topology evidence="1">Multi-pass membrane protein</topology>
    </subcellularLocation>
    <subcellularLocation>
        <location evidence="5">Membrane</location>
        <topology evidence="5">Multi-pass membrane protein</topology>
    </subcellularLocation>
</comment>
<feature type="transmembrane region" description="Helical" evidence="6">
    <location>
        <begin position="547"/>
        <end position="564"/>
    </location>
</feature>
<feature type="transmembrane region" description="Helical" evidence="6">
    <location>
        <begin position="36"/>
        <end position="56"/>
    </location>
</feature>
<name>A0A1G5VZC7_9BACT</name>
<feature type="transmembrane region" description="Helical" evidence="6">
    <location>
        <begin position="478"/>
        <end position="495"/>
    </location>
</feature>